<comment type="cofactor">
    <cofactor evidence="1">
        <name>pyridoxal 5'-phosphate</name>
        <dbReference type="ChEBI" id="CHEBI:597326"/>
    </cofactor>
</comment>
<dbReference type="InterPro" id="IPR004632">
    <property type="entry name" value="4NH2But_aminotransferase_bac"/>
</dbReference>
<dbReference type="Proteomes" id="UP000031843">
    <property type="component" value="Chromosome secondary"/>
</dbReference>
<dbReference type="Gene3D" id="3.40.640.10">
    <property type="entry name" value="Type I PLP-dependent aspartate aminotransferase-like (Major domain)"/>
    <property type="match status" value="1"/>
</dbReference>
<evidence type="ECO:0000256" key="5">
    <source>
        <dbReference type="ARBA" id="ARBA00022898"/>
    </source>
</evidence>
<dbReference type="GO" id="GO:0034386">
    <property type="term" value="F:4-aminobutyrate:2-oxoglutarate transaminase activity"/>
    <property type="evidence" value="ECO:0007669"/>
    <property type="project" value="UniProtKB-EC"/>
</dbReference>
<dbReference type="Pfam" id="PF00202">
    <property type="entry name" value="Aminotran_3"/>
    <property type="match status" value="1"/>
</dbReference>
<evidence type="ECO:0000313" key="8">
    <source>
        <dbReference type="Proteomes" id="UP000031843"/>
    </source>
</evidence>
<name>A0A0C4YL49_9BURK</name>
<sequence>MALAVQIQIQIQTRQQDTNAMEHAMKNADLVRRKDAATPRGVGVMCNFYAERAENSELWDVEGNRYIDFAAGIAVLNTGHRHPRLVQAMQAQMERFTHTAYQIVPYASYIELAEKINARAPGAFAKKTAFFTTGAEAVENAIKIARAATGRPGVIAFSGGFHGRTMMGMALTGKVVPYKVGFGPFPGDVFHAPYPYGLHGVSVQDSINALHQLFKADVDPKRVAAIIFEPVQGEGGFNVAPAEFVRALRAICDEHGILLVADEVQTGFGRTGKLFAMEHYDVTPDLTTMAKSLAGGMPLSAVCGRAEIMDAPAPGGLGGTYAGNPLAVASALAVLDVLESEKLIERGAALGQRLQDKLDGLKSRVPEIGEVRGVGAMIAVEFRKADGRPDPEFTRQVQDRALERGLLLLSCGVYGNVVRFLFPLTIPDAVMDEGLGILEAALLQ</sequence>
<dbReference type="PROSITE" id="PS00600">
    <property type="entry name" value="AA_TRANSFER_CLASS_3"/>
    <property type="match status" value="1"/>
</dbReference>
<dbReference type="CDD" id="cd00610">
    <property type="entry name" value="OAT_like"/>
    <property type="match status" value="1"/>
</dbReference>
<dbReference type="InterPro" id="IPR049704">
    <property type="entry name" value="Aminotrans_3_PPA_site"/>
</dbReference>
<dbReference type="NCBIfam" id="TIGR00700">
    <property type="entry name" value="GABAtrnsam"/>
    <property type="match status" value="1"/>
</dbReference>
<evidence type="ECO:0000256" key="6">
    <source>
        <dbReference type="RuleBase" id="RU003560"/>
    </source>
</evidence>
<dbReference type="GO" id="GO:0042802">
    <property type="term" value="F:identical protein binding"/>
    <property type="evidence" value="ECO:0007669"/>
    <property type="project" value="TreeGrafter"/>
</dbReference>
<evidence type="ECO:0000313" key="7">
    <source>
        <dbReference type="EMBL" id="AJG22709.1"/>
    </source>
</evidence>
<dbReference type="PANTHER" id="PTHR11986">
    <property type="entry name" value="AMINOTRANSFERASE CLASS III"/>
    <property type="match status" value="1"/>
</dbReference>
<proteinExistence type="inferred from homology"/>
<evidence type="ECO:0000256" key="1">
    <source>
        <dbReference type="ARBA" id="ARBA00001933"/>
    </source>
</evidence>
<dbReference type="GO" id="GO:0030170">
    <property type="term" value="F:pyridoxal phosphate binding"/>
    <property type="evidence" value="ECO:0007669"/>
    <property type="project" value="InterPro"/>
</dbReference>
<dbReference type="EMBL" id="CP010537">
    <property type="protein sequence ID" value="AJG22709.1"/>
    <property type="molecule type" value="Genomic_DNA"/>
</dbReference>
<organism evidence="7 8">
    <name type="scientific">Cupriavidus basilensis</name>
    <dbReference type="NCBI Taxonomy" id="68895"/>
    <lineage>
        <taxon>Bacteria</taxon>
        <taxon>Pseudomonadati</taxon>
        <taxon>Pseudomonadota</taxon>
        <taxon>Betaproteobacteria</taxon>
        <taxon>Burkholderiales</taxon>
        <taxon>Burkholderiaceae</taxon>
        <taxon>Cupriavidus</taxon>
    </lineage>
</organism>
<protein>
    <submittedName>
        <fullName evidence="7">Gamma-aminobutyrate:alpha-ketoglutarate aminotransferase</fullName>
        <ecNumber evidence="7">2.6.1.19</ecNumber>
    </submittedName>
</protein>
<dbReference type="InterPro" id="IPR015424">
    <property type="entry name" value="PyrdxlP-dep_Trfase"/>
</dbReference>
<dbReference type="InterPro" id="IPR015422">
    <property type="entry name" value="PyrdxlP-dep_Trfase_small"/>
</dbReference>
<dbReference type="InterPro" id="IPR005814">
    <property type="entry name" value="Aminotrans_3"/>
</dbReference>
<dbReference type="PIRSF" id="PIRSF000521">
    <property type="entry name" value="Transaminase_4ab_Lys_Orn"/>
    <property type="match status" value="1"/>
</dbReference>
<comment type="similarity">
    <text evidence="2 6">Belongs to the class-III pyridoxal-phosphate-dependent aminotransferase family.</text>
</comment>
<evidence type="ECO:0000256" key="4">
    <source>
        <dbReference type="ARBA" id="ARBA00022679"/>
    </source>
</evidence>
<dbReference type="SUPFAM" id="SSF53383">
    <property type="entry name" value="PLP-dependent transferases"/>
    <property type="match status" value="1"/>
</dbReference>
<dbReference type="FunFam" id="3.40.640.10:FF:000013">
    <property type="entry name" value="4-aminobutyrate aminotransferase"/>
    <property type="match status" value="1"/>
</dbReference>
<evidence type="ECO:0000256" key="3">
    <source>
        <dbReference type="ARBA" id="ARBA00022576"/>
    </source>
</evidence>
<dbReference type="KEGG" id="cbw:RR42_s1120"/>
<dbReference type="Gene3D" id="3.90.1150.10">
    <property type="entry name" value="Aspartate Aminotransferase, domain 1"/>
    <property type="match status" value="1"/>
</dbReference>
<dbReference type="STRING" id="68895.RR42_s1120"/>
<reference evidence="7 8" key="1">
    <citation type="journal article" date="2015" name="Genome Announc.">
        <title>Complete Genome Sequence of Cupriavidus basilensis 4G11, Isolated from the Oak Ridge Field Research Center Site.</title>
        <authorList>
            <person name="Ray J."/>
            <person name="Waters R.J."/>
            <person name="Skerker J.M."/>
            <person name="Kuehl J.V."/>
            <person name="Price M.N."/>
            <person name="Huang J."/>
            <person name="Chakraborty R."/>
            <person name="Arkin A.P."/>
            <person name="Deutschbauer A."/>
        </authorList>
    </citation>
    <scope>NUCLEOTIDE SEQUENCE [LARGE SCALE GENOMIC DNA]</scope>
    <source>
        <strain evidence="7">4G11</strain>
    </source>
</reference>
<dbReference type="EC" id="2.6.1.19" evidence="7"/>
<dbReference type="GO" id="GO:0009448">
    <property type="term" value="P:gamma-aminobutyric acid metabolic process"/>
    <property type="evidence" value="ECO:0007669"/>
    <property type="project" value="InterPro"/>
</dbReference>
<evidence type="ECO:0000256" key="2">
    <source>
        <dbReference type="ARBA" id="ARBA00008954"/>
    </source>
</evidence>
<keyword evidence="4 7" id="KW-0808">Transferase</keyword>
<keyword evidence="3 7" id="KW-0032">Aminotransferase</keyword>
<keyword evidence="8" id="KW-1185">Reference proteome</keyword>
<gene>
    <name evidence="7" type="ORF">RR42_s1120</name>
</gene>
<dbReference type="InterPro" id="IPR050103">
    <property type="entry name" value="Class-III_PLP-dep_AT"/>
</dbReference>
<dbReference type="AlphaFoldDB" id="A0A0C4YL49"/>
<dbReference type="InterPro" id="IPR015421">
    <property type="entry name" value="PyrdxlP-dep_Trfase_major"/>
</dbReference>
<accession>A0A0C4YL49</accession>
<keyword evidence="5 6" id="KW-0663">Pyridoxal phosphate</keyword>